<accession>A0A0E9SMN6</accession>
<evidence type="ECO:0000256" key="1">
    <source>
        <dbReference type="SAM" id="MobiDB-lite"/>
    </source>
</evidence>
<evidence type="ECO:0000313" key="2">
    <source>
        <dbReference type="EMBL" id="JAH42497.1"/>
    </source>
</evidence>
<feature type="compositionally biased region" description="Polar residues" evidence="1">
    <location>
        <begin position="22"/>
        <end position="32"/>
    </location>
</feature>
<organism evidence="2">
    <name type="scientific">Anguilla anguilla</name>
    <name type="common">European freshwater eel</name>
    <name type="synonym">Muraena anguilla</name>
    <dbReference type="NCBI Taxonomy" id="7936"/>
    <lineage>
        <taxon>Eukaryota</taxon>
        <taxon>Metazoa</taxon>
        <taxon>Chordata</taxon>
        <taxon>Craniata</taxon>
        <taxon>Vertebrata</taxon>
        <taxon>Euteleostomi</taxon>
        <taxon>Actinopterygii</taxon>
        <taxon>Neopterygii</taxon>
        <taxon>Teleostei</taxon>
        <taxon>Anguilliformes</taxon>
        <taxon>Anguillidae</taxon>
        <taxon>Anguilla</taxon>
    </lineage>
</organism>
<protein>
    <submittedName>
        <fullName evidence="2">Uncharacterized protein</fullName>
    </submittedName>
</protein>
<dbReference type="EMBL" id="GBXM01066080">
    <property type="protein sequence ID" value="JAH42497.1"/>
    <property type="molecule type" value="Transcribed_RNA"/>
</dbReference>
<reference evidence="2" key="1">
    <citation type="submission" date="2014-11" db="EMBL/GenBank/DDBJ databases">
        <authorList>
            <person name="Amaro Gonzalez C."/>
        </authorList>
    </citation>
    <scope>NUCLEOTIDE SEQUENCE</scope>
</reference>
<feature type="region of interest" description="Disordered" evidence="1">
    <location>
        <begin position="1"/>
        <end position="32"/>
    </location>
</feature>
<name>A0A0E9SMN6_ANGAN</name>
<dbReference type="AlphaFoldDB" id="A0A0E9SMN6"/>
<sequence length="32" mass="3733">MHTRHSQRPCPPQSLLLERSQLKLSHSQNLPL</sequence>
<proteinExistence type="predicted"/>
<reference evidence="2" key="2">
    <citation type="journal article" date="2015" name="Fish Shellfish Immunol.">
        <title>Early steps in the European eel (Anguilla anguilla)-Vibrio vulnificus interaction in the gills: Role of the RtxA13 toxin.</title>
        <authorList>
            <person name="Callol A."/>
            <person name="Pajuelo D."/>
            <person name="Ebbesson L."/>
            <person name="Teles M."/>
            <person name="MacKenzie S."/>
            <person name="Amaro C."/>
        </authorList>
    </citation>
    <scope>NUCLEOTIDE SEQUENCE</scope>
</reference>